<dbReference type="EMBL" id="SNSC02000011">
    <property type="protein sequence ID" value="TID20315.1"/>
    <property type="molecule type" value="Genomic_DNA"/>
</dbReference>
<gene>
    <name evidence="2" type="ORF">E6O75_ATG07775</name>
</gene>
<proteinExistence type="predicted"/>
<protein>
    <submittedName>
        <fullName evidence="2">Tuberous sclerosis 2</fullName>
    </submittedName>
</protein>
<feature type="compositionally biased region" description="Low complexity" evidence="1">
    <location>
        <begin position="170"/>
        <end position="189"/>
    </location>
</feature>
<feature type="region of interest" description="Disordered" evidence="1">
    <location>
        <begin position="133"/>
        <end position="201"/>
    </location>
</feature>
<evidence type="ECO:0000256" key="1">
    <source>
        <dbReference type="SAM" id="MobiDB-lite"/>
    </source>
</evidence>
<feature type="compositionally biased region" description="Basic residues" evidence="1">
    <location>
        <begin position="67"/>
        <end position="79"/>
    </location>
</feature>
<organism evidence="2 3">
    <name type="scientific">Venturia nashicola</name>
    <dbReference type="NCBI Taxonomy" id="86259"/>
    <lineage>
        <taxon>Eukaryota</taxon>
        <taxon>Fungi</taxon>
        <taxon>Dikarya</taxon>
        <taxon>Ascomycota</taxon>
        <taxon>Pezizomycotina</taxon>
        <taxon>Dothideomycetes</taxon>
        <taxon>Pleosporomycetidae</taxon>
        <taxon>Venturiales</taxon>
        <taxon>Venturiaceae</taxon>
        <taxon>Venturia</taxon>
    </lineage>
</organism>
<evidence type="ECO:0000313" key="2">
    <source>
        <dbReference type="EMBL" id="TID20315.1"/>
    </source>
</evidence>
<name>A0A4Z1P7G4_9PEZI</name>
<keyword evidence="3" id="KW-1185">Reference proteome</keyword>
<feature type="compositionally biased region" description="Low complexity" evidence="1">
    <location>
        <begin position="80"/>
        <end position="92"/>
    </location>
</feature>
<sequence>MALPGCSPEQFDVRFSTQSTIAADRKTDFEQTEGDPMFHASPPPNAPRAPAAFRGRGRGRGFERSRYTSRGHGGGRGRGRSSTESSNQTQSSALDRGAVSIVSQAGFPIIGETGLGRHPQALCSFSAASTVGATAGASDPESQISTPVVGIPQGPAWNPPKAPRKYLMYQNQAQTQRTRTSSSSMQRASGSIPSLTGSQVAEKDEKQNLKTYAAVVAGLNQGLKAKVEASDGPGHVLRKGMGEYSGEEVETVYEQNSVPMAERDANYFIRSMEGREKSAERFVDEPVKISSSVDRPGWVRTTDEFMVLEFGSAGPITLRRDGPS</sequence>
<reference evidence="2 3" key="1">
    <citation type="submission" date="2019-04" db="EMBL/GenBank/DDBJ databases">
        <title>High contiguity whole genome sequence and gene annotation resource for two Venturia nashicola isolates.</title>
        <authorList>
            <person name="Prokchorchik M."/>
            <person name="Won K."/>
            <person name="Lee Y."/>
            <person name="Choi E.D."/>
            <person name="Segonzac C."/>
            <person name="Sohn K.H."/>
        </authorList>
    </citation>
    <scope>NUCLEOTIDE SEQUENCE [LARGE SCALE GENOMIC DNA]</scope>
    <source>
        <strain evidence="2 3">PRI2</strain>
    </source>
</reference>
<comment type="caution">
    <text evidence="2">The sequence shown here is derived from an EMBL/GenBank/DDBJ whole genome shotgun (WGS) entry which is preliminary data.</text>
</comment>
<dbReference type="AlphaFoldDB" id="A0A4Z1P7G4"/>
<feature type="region of interest" description="Disordered" evidence="1">
    <location>
        <begin position="1"/>
        <end position="97"/>
    </location>
</feature>
<evidence type="ECO:0000313" key="3">
    <source>
        <dbReference type="Proteomes" id="UP000298493"/>
    </source>
</evidence>
<accession>A0A4Z1P7G4</accession>
<dbReference type="Proteomes" id="UP000298493">
    <property type="component" value="Unassembled WGS sequence"/>
</dbReference>